<protein>
    <submittedName>
        <fullName evidence="4">Phage tail protein</fullName>
    </submittedName>
</protein>
<accession>A0AB33FZT5</accession>
<dbReference type="Pfam" id="PF17482">
    <property type="entry name" value="Phage_sheath_1C"/>
    <property type="match status" value="1"/>
</dbReference>
<feature type="domain" description="Tail sheath protein C-terminal" evidence="3">
    <location>
        <begin position="387"/>
        <end position="500"/>
    </location>
</feature>
<comment type="similarity">
    <text evidence="1">Belongs to the myoviridae tail sheath protein family.</text>
</comment>
<reference evidence="4 5" key="1">
    <citation type="submission" date="2018-05" db="EMBL/GenBank/DDBJ databases">
        <title>Klebsiella quasipneumonaiae provides a window into carbapenemase gene transfer, plasmid rearrangements and nosocomial acquisition from the hospital environment.</title>
        <authorList>
            <person name="Mathers A.J."/>
            <person name="Vegesana K."/>
            <person name="Stoesser N."/>
            <person name="Crook D."/>
            <person name="Vaughan A."/>
            <person name="Barry K."/>
            <person name="Parikh H."/>
            <person name="Sebra R."/>
            <person name="Kotay S."/>
            <person name="Walker A.S."/>
            <person name="Sheppard A.E."/>
        </authorList>
    </citation>
    <scope>NUCLEOTIDE SEQUENCE [LARGE SCALE GENOMIC DNA]</scope>
    <source>
        <strain evidence="4 5">CAV1761</strain>
    </source>
</reference>
<dbReference type="InterPro" id="IPR035089">
    <property type="entry name" value="Phage_sheath_subtilisin"/>
</dbReference>
<evidence type="ECO:0000259" key="3">
    <source>
        <dbReference type="Pfam" id="PF17482"/>
    </source>
</evidence>
<dbReference type="InterPro" id="IPR007067">
    <property type="entry name" value="Tail_sheath"/>
</dbReference>
<evidence type="ECO:0000313" key="4">
    <source>
        <dbReference type="EMBL" id="AWL70658.1"/>
    </source>
</evidence>
<name>A0AB33FZT5_SERMA</name>
<dbReference type="EMBL" id="CP029449">
    <property type="protein sequence ID" value="AWL70658.1"/>
    <property type="molecule type" value="Genomic_DNA"/>
</dbReference>
<feature type="domain" description="Tail sheath protein subtilisin-like" evidence="2">
    <location>
        <begin position="219"/>
        <end position="379"/>
    </location>
</feature>
<dbReference type="AlphaFoldDB" id="A0AB33FZT5"/>
<dbReference type="Proteomes" id="UP000245399">
    <property type="component" value="Chromosome"/>
</dbReference>
<dbReference type="Pfam" id="PF04984">
    <property type="entry name" value="Phage_sheath_1"/>
    <property type="match status" value="1"/>
</dbReference>
<evidence type="ECO:0000313" key="5">
    <source>
        <dbReference type="Proteomes" id="UP000245399"/>
    </source>
</evidence>
<gene>
    <name evidence="4" type="ORF">DKC05_24910</name>
</gene>
<proteinExistence type="inferred from homology"/>
<dbReference type="InterPro" id="IPR020287">
    <property type="entry name" value="Tail_sheath_C"/>
</dbReference>
<dbReference type="PIRSF" id="PIRSF007349">
    <property type="entry name" value="Tsp_L"/>
    <property type="match status" value="1"/>
</dbReference>
<sequence length="502" mass="54674">MSISFKEIGGDIRVPLTYIEFDNSNAVSGTPAPRQRVLMFGQCAMTGNKPVGTAPLNTPLRVYSASQANDAFGRGSMLALMVAKFIEINRSAELYCIAQGNGTGSAVAATITLSGTASDNGVLALYVAGKRLAVTVYKDDTGAKIAERVTTLINNTSELPVTAETVPDAGGAKADDTHADVKLTAKFIGRSSITDVRFNYYTQEATPPGVIAAVTYPTGNTGNPDIAASIAAMGELQYKYIVMPYLDEPNLNLLRTELRDRWGPVNQADGFAVTSYHGTLGDITAFGISRNDHLISCMGVPPTPEPQYFWAASICAVAAQALTIDPARPLQTLVIPNRMPPPLESRFAWPERNSLLCDGISTFTVNDGEEVQIERLITMYRTNSFGDPDPSYLNVNTIATLSYLRYSTRLRIQQKFPRHKLADDGTQFAPGQPIVTPSIIKTELLALFGEWEEAGLVENFTQFADELIVERNANDRDRIDVLAGPNLINQFRIFAEQIRFIL</sequence>
<evidence type="ECO:0000259" key="2">
    <source>
        <dbReference type="Pfam" id="PF04984"/>
    </source>
</evidence>
<organism evidence="4 5">
    <name type="scientific">Serratia marcescens</name>
    <dbReference type="NCBI Taxonomy" id="615"/>
    <lineage>
        <taxon>Bacteria</taxon>
        <taxon>Pseudomonadati</taxon>
        <taxon>Pseudomonadota</taxon>
        <taxon>Gammaproteobacteria</taxon>
        <taxon>Enterobacterales</taxon>
        <taxon>Yersiniaceae</taxon>
        <taxon>Serratia</taxon>
    </lineage>
</organism>
<evidence type="ECO:0000256" key="1">
    <source>
        <dbReference type="ARBA" id="ARBA00008005"/>
    </source>
</evidence>
<dbReference type="RefSeq" id="WP_047730386.1">
    <property type="nucleotide sequence ID" value="NZ_CP011642.1"/>
</dbReference>